<evidence type="ECO:0000256" key="1">
    <source>
        <dbReference type="SAM" id="Phobius"/>
    </source>
</evidence>
<comment type="caution">
    <text evidence="2">The sequence shown here is derived from an EMBL/GenBank/DDBJ whole genome shotgun (WGS) entry which is preliminary data.</text>
</comment>
<dbReference type="EMBL" id="MAGO01000013">
    <property type="protein sequence ID" value="OCC14385.1"/>
    <property type="molecule type" value="Genomic_DNA"/>
</dbReference>
<gene>
    <name evidence="2" type="ORF">DBT_2258</name>
</gene>
<keyword evidence="1" id="KW-1133">Transmembrane helix</keyword>
<protein>
    <recommendedName>
        <fullName evidence="4">DUF2905 domain-containing protein</fullName>
    </recommendedName>
</protein>
<reference evidence="2 3" key="1">
    <citation type="submission" date="2016-06" db="EMBL/GenBank/DDBJ databases">
        <title>Respiratory ammonification of nitrate coupled to the oxidation of elemental sulfur in deep-sea autotrophic thermophilic bacteria.</title>
        <authorList>
            <person name="Slobodkina G.B."/>
            <person name="Mardanov A.V."/>
            <person name="Ravin N.V."/>
            <person name="Frolova A.A."/>
            <person name="Viryasiv M.B."/>
            <person name="Chernyh N.A."/>
            <person name="Bonch-Osmolovskaya E.A."/>
            <person name="Slobodkin A.I."/>
        </authorList>
    </citation>
    <scope>NUCLEOTIDE SEQUENCE [LARGE SCALE GENOMIC DNA]</scope>
    <source>
        <strain evidence="2 3">S69</strain>
    </source>
</reference>
<organism evidence="2 3">
    <name type="scientific">Dissulfuribacter thermophilus</name>
    <dbReference type="NCBI Taxonomy" id="1156395"/>
    <lineage>
        <taxon>Bacteria</taxon>
        <taxon>Pseudomonadati</taxon>
        <taxon>Thermodesulfobacteriota</taxon>
        <taxon>Dissulfuribacteria</taxon>
        <taxon>Dissulfuribacterales</taxon>
        <taxon>Dissulfuribacteraceae</taxon>
        <taxon>Dissulfuribacter</taxon>
    </lineage>
</organism>
<dbReference type="Pfam" id="PF11146">
    <property type="entry name" value="DUF2905"/>
    <property type="match status" value="1"/>
</dbReference>
<dbReference type="STRING" id="1156395.DBT_2258"/>
<dbReference type="AlphaFoldDB" id="A0A1B9F3I8"/>
<dbReference type="PANTHER" id="PTHR36443">
    <property type="entry name" value="BSR5223 PROTEIN"/>
    <property type="match status" value="1"/>
</dbReference>
<evidence type="ECO:0000313" key="2">
    <source>
        <dbReference type="EMBL" id="OCC14385.1"/>
    </source>
</evidence>
<keyword evidence="3" id="KW-1185">Reference proteome</keyword>
<accession>A0A1B9F3I8</accession>
<keyword evidence="1" id="KW-0472">Membrane</keyword>
<keyword evidence="1" id="KW-0812">Transmembrane</keyword>
<dbReference type="Proteomes" id="UP000093080">
    <property type="component" value="Unassembled WGS sequence"/>
</dbReference>
<evidence type="ECO:0000313" key="3">
    <source>
        <dbReference type="Proteomes" id="UP000093080"/>
    </source>
</evidence>
<evidence type="ECO:0008006" key="4">
    <source>
        <dbReference type="Google" id="ProtNLM"/>
    </source>
</evidence>
<name>A0A1B9F3I8_9BACT</name>
<dbReference type="PATRIC" id="fig|1156395.6.peg.2288"/>
<dbReference type="PANTHER" id="PTHR36443:SF1">
    <property type="entry name" value="BSR5223 PROTEIN"/>
    <property type="match status" value="1"/>
</dbReference>
<dbReference type="InterPro" id="IPR021320">
    <property type="entry name" value="DUF2905"/>
</dbReference>
<feature type="transmembrane region" description="Helical" evidence="1">
    <location>
        <begin position="50"/>
        <end position="71"/>
    </location>
</feature>
<proteinExistence type="predicted"/>
<sequence>MNPLFEMGKVLIFLGIILVVVGLIFSFGAKIPFLGRLPGDIAYHRGNFHFYFPLGTSILLSVVLTLIMWLLRK</sequence>
<dbReference type="RefSeq" id="WP_279614890.1">
    <property type="nucleotide sequence ID" value="NZ_MAGO01000013.1"/>
</dbReference>